<feature type="compositionally biased region" description="Pro residues" evidence="1">
    <location>
        <begin position="728"/>
        <end position="740"/>
    </location>
</feature>
<feature type="compositionally biased region" description="Low complexity" evidence="1">
    <location>
        <begin position="547"/>
        <end position="568"/>
    </location>
</feature>
<organism evidence="4 5">
    <name type="scientific">Methylobacterium aerolatum</name>
    <dbReference type="NCBI Taxonomy" id="418708"/>
    <lineage>
        <taxon>Bacteria</taxon>
        <taxon>Pseudomonadati</taxon>
        <taxon>Pseudomonadota</taxon>
        <taxon>Alphaproteobacteria</taxon>
        <taxon>Hyphomicrobiales</taxon>
        <taxon>Methylobacteriaceae</taxon>
        <taxon>Methylobacterium</taxon>
    </lineage>
</organism>
<accession>A0ABU0I0Q7</accession>
<dbReference type="PANTHER" id="PTHR22576:SF37">
    <property type="entry name" value="MUCOSA-ASSOCIATED LYMPHOID TISSUE LYMPHOMA TRANSLOCATION PROTEIN 1"/>
    <property type="match status" value="1"/>
</dbReference>
<evidence type="ECO:0000259" key="3">
    <source>
        <dbReference type="Pfam" id="PF00656"/>
    </source>
</evidence>
<feature type="compositionally biased region" description="Low complexity" evidence="1">
    <location>
        <begin position="617"/>
        <end position="628"/>
    </location>
</feature>
<evidence type="ECO:0000313" key="4">
    <source>
        <dbReference type="EMBL" id="MDQ0447269.1"/>
    </source>
</evidence>
<feature type="domain" description="Peptidase C14 caspase" evidence="3">
    <location>
        <begin position="30"/>
        <end position="243"/>
    </location>
</feature>
<dbReference type="PANTHER" id="PTHR22576">
    <property type="entry name" value="MUCOSA ASSOCIATED LYMPHOID TISSUE LYMPHOMA TRANSLOCATION PROTEIN 1/PARACASPASE"/>
    <property type="match status" value="1"/>
</dbReference>
<sequence length="758" mass="79240">MRFHSAFRTIACALTLAAFALCARAEAAEKRIALVVGNAAYTAGPLATPANDAGLVAQTLQAAGFDVIGARDLGEDALRKALRDFVDKAAASGPDTVAFLYLSGYGLQLEGENYFAPIDLRVSTAADIGLRAARLSDYAKSLAALPLKARFIVLDGARQAPFTVPDKPLAGGLALTEAEPGSLIAFNAAPGTVGPEEKGPYGAYAQALVEMIREGGLKPGPLFDRVRLRVDEATKGAEVPWDSDRSGDSVVFLERAADAPPAGEPDKVASLRDRPLRDLGARDAYAVCLERDDLNHYQDFVATYPNDALARRVRALIAARREALVWRRTWLVGTPDAYWSYLSRYPRGPHAWDARRRLASLAAAYDPPPRYTALVYDVPPPPPEEIVYVERPYLYLDDPVYALPPPPPPPVFFLPPQPAYLVALAPPPPVYGVYVLPSPPLVAVPAYVSAPAYVAPPPNNVVFQNIHNTTVIEQINRQAVAAPAAAGIGGAVAGAALGAAVSRVAVPAGLPQPAVAAPGAAMPGRAPLAAAPLPASAAPVQSLRAMPGQPGQAGQALPPGRAAPLPQGAQAPFAAPRALAARPNAAAPVPGQPGGTPPVGARQPFAGRAIPNGQPGGRQAPAMAGPAAAPRPAPPNAAVMQQRQNAMAQRAAAQQAFAARQQANAAAQQRQAAQAMQAQRAQQMAGQRQQQMMMQRQQMMQQAPRPQPHAQAFPGRPMMGGGMGQPHASPPAPRMAPPPQQHGGGGGRPHCHPGQPCR</sequence>
<feature type="signal peptide" evidence="2">
    <location>
        <begin position="1"/>
        <end position="27"/>
    </location>
</feature>
<evidence type="ECO:0000313" key="5">
    <source>
        <dbReference type="Proteomes" id="UP001231124"/>
    </source>
</evidence>
<dbReference type="InterPro" id="IPR011600">
    <property type="entry name" value="Pept_C14_caspase"/>
</dbReference>
<feature type="region of interest" description="Disordered" evidence="1">
    <location>
        <begin position="702"/>
        <end position="758"/>
    </location>
</feature>
<comment type="caution">
    <text evidence="4">The sequence shown here is derived from an EMBL/GenBank/DDBJ whole genome shotgun (WGS) entry which is preliminary data.</text>
</comment>
<dbReference type="Pfam" id="PF00656">
    <property type="entry name" value="Peptidase_C14"/>
    <property type="match status" value="1"/>
</dbReference>
<feature type="compositionally biased region" description="Low complexity" evidence="1">
    <location>
        <begin position="702"/>
        <end position="717"/>
    </location>
</feature>
<evidence type="ECO:0000256" key="2">
    <source>
        <dbReference type="SAM" id="SignalP"/>
    </source>
</evidence>
<proteinExistence type="predicted"/>
<dbReference type="Gene3D" id="3.40.50.1460">
    <property type="match status" value="1"/>
</dbReference>
<protein>
    <submittedName>
        <fullName evidence="4">Caspase-like protein</fullName>
    </submittedName>
</protein>
<keyword evidence="2" id="KW-0732">Signal</keyword>
<gene>
    <name evidence="4" type="ORF">QO012_001765</name>
</gene>
<feature type="compositionally biased region" description="Low complexity" evidence="1">
    <location>
        <begin position="580"/>
        <end position="589"/>
    </location>
</feature>
<dbReference type="Proteomes" id="UP001231124">
    <property type="component" value="Unassembled WGS sequence"/>
</dbReference>
<dbReference type="EMBL" id="JAUSVP010000004">
    <property type="protein sequence ID" value="MDQ0447269.1"/>
    <property type="molecule type" value="Genomic_DNA"/>
</dbReference>
<feature type="chain" id="PRO_5045566453" evidence="2">
    <location>
        <begin position="28"/>
        <end position="758"/>
    </location>
</feature>
<reference evidence="4 5" key="1">
    <citation type="submission" date="2023-07" db="EMBL/GenBank/DDBJ databases">
        <title>Genomic Encyclopedia of Type Strains, Phase IV (KMG-IV): sequencing the most valuable type-strain genomes for metagenomic binning, comparative biology and taxonomic classification.</title>
        <authorList>
            <person name="Goeker M."/>
        </authorList>
    </citation>
    <scope>NUCLEOTIDE SEQUENCE [LARGE SCALE GENOMIC DNA]</scope>
    <source>
        <strain evidence="4 5">DSM 19013</strain>
    </source>
</reference>
<dbReference type="SUPFAM" id="SSF52129">
    <property type="entry name" value="Caspase-like"/>
    <property type="match status" value="1"/>
</dbReference>
<dbReference type="InterPro" id="IPR029030">
    <property type="entry name" value="Caspase-like_dom_sf"/>
</dbReference>
<dbReference type="InterPro" id="IPR052039">
    <property type="entry name" value="Caspase-related_regulators"/>
</dbReference>
<keyword evidence="5" id="KW-1185">Reference proteome</keyword>
<evidence type="ECO:0000256" key="1">
    <source>
        <dbReference type="SAM" id="MobiDB-lite"/>
    </source>
</evidence>
<feature type="region of interest" description="Disordered" evidence="1">
    <location>
        <begin position="580"/>
        <end position="640"/>
    </location>
</feature>
<name>A0ABU0I0Q7_9HYPH</name>
<dbReference type="RefSeq" id="WP_238206987.1">
    <property type="nucleotide sequence ID" value="NZ_BPQE01000031.1"/>
</dbReference>
<feature type="region of interest" description="Disordered" evidence="1">
    <location>
        <begin position="544"/>
        <end position="568"/>
    </location>
</feature>